<evidence type="ECO:0000313" key="2">
    <source>
        <dbReference type="EMBL" id="KAI5393432.1"/>
    </source>
</evidence>
<dbReference type="Proteomes" id="UP001058974">
    <property type="component" value="Chromosome 6"/>
</dbReference>
<organism evidence="2 3">
    <name type="scientific">Pisum sativum</name>
    <name type="common">Garden pea</name>
    <name type="synonym">Lathyrus oleraceus</name>
    <dbReference type="NCBI Taxonomy" id="3888"/>
    <lineage>
        <taxon>Eukaryota</taxon>
        <taxon>Viridiplantae</taxon>
        <taxon>Streptophyta</taxon>
        <taxon>Embryophyta</taxon>
        <taxon>Tracheophyta</taxon>
        <taxon>Spermatophyta</taxon>
        <taxon>Magnoliopsida</taxon>
        <taxon>eudicotyledons</taxon>
        <taxon>Gunneridae</taxon>
        <taxon>Pentapetalae</taxon>
        <taxon>rosids</taxon>
        <taxon>fabids</taxon>
        <taxon>Fabales</taxon>
        <taxon>Fabaceae</taxon>
        <taxon>Papilionoideae</taxon>
        <taxon>50 kb inversion clade</taxon>
        <taxon>NPAAA clade</taxon>
        <taxon>Hologalegina</taxon>
        <taxon>IRL clade</taxon>
        <taxon>Fabeae</taxon>
        <taxon>Lathyrus</taxon>
    </lineage>
</organism>
<evidence type="ECO:0000256" key="1">
    <source>
        <dbReference type="SAM" id="Phobius"/>
    </source>
</evidence>
<accession>A0A9D4W1K9</accession>
<keyword evidence="1" id="KW-1133">Transmembrane helix</keyword>
<protein>
    <submittedName>
        <fullName evidence="2">Uncharacterized protein</fullName>
    </submittedName>
</protein>
<reference evidence="2 3" key="1">
    <citation type="journal article" date="2022" name="Nat. Genet.">
        <title>Improved pea reference genome and pan-genome highlight genomic features and evolutionary characteristics.</title>
        <authorList>
            <person name="Yang T."/>
            <person name="Liu R."/>
            <person name="Luo Y."/>
            <person name="Hu S."/>
            <person name="Wang D."/>
            <person name="Wang C."/>
            <person name="Pandey M.K."/>
            <person name="Ge S."/>
            <person name="Xu Q."/>
            <person name="Li N."/>
            <person name="Li G."/>
            <person name="Huang Y."/>
            <person name="Saxena R.K."/>
            <person name="Ji Y."/>
            <person name="Li M."/>
            <person name="Yan X."/>
            <person name="He Y."/>
            <person name="Liu Y."/>
            <person name="Wang X."/>
            <person name="Xiang C."/>
            <person name="Varshney R.K."/>
            <person name="Ding H."/>
            <person name="Gao S."/>
            <person name="Zong X."/>
        </authorList>
    </citation>
    <scope>NUCLEOTIDE SEQUENCE [LARGE SCALE GENOMIC DNA]</scope>
    <source>
        <strain evidence="2 3">cv. Zhongwan 6</strain>
    </source>
</reference>
<gene>
    <name evidence="2" type="ORF">KIW84_060529</name>
</gene>
<keyword evidence="3" id="KW-1185">Reference proteome</keyword>
<dbReference type="EMBL" id="JAMSHJ010000006">
    <property type="protein sequence ID" value="KAI5393432.1"/>
    <property type="molecule type" value="Genomic_DNA"/>
</dbReference>
<keyword evidence="1" id="KW-0812">Transmembrane</keyword>
<feature type="non-terminal residue" evidence="2">
    <location>
        <position position="123"/>
    </location>
</feature>
<sequence>HLLYTFSYTFALNKHTIEQLLRGSHYIYTHLPSEISPLEEEHSFLKIMDMKNLLIILLIFSFVFGKPVAFKIPKPKKCKFVEPGYCEIWRGFFCQEFCMINCPSFTAKGVCTKDKACHCSCCR</sequence>
<dbReference type="Gramene" id="Psat06G0052900-T1">
    <property type="protein sequence ID" value="KAI5393432.1"/>
    <property type="gene ID" value="KIW84_060529"/>
</dbReference>
<comment type="caution">
    <text evidence="2">The sequence shown here is derived from an EMBL/GenBank/DDBJ whole genome shotgun (WGS) entry which is preliminary data.</text>
</comment>
<proteinExistence type="predicted"/>
<dbReference type="AlphaFoldDB" id="A0A9D4W1K9"/>
<keyword evidence="1" id="KW-0472">Membrane</keyword>
<name>A0A9D4W1K9_PEA</name>
<feature type="transmembrane region" description="Helical" evidence="1">
    <location>
        <begin position="53"/>
        <end position="70"/>
    </location>
</feature>
<evidence type="ECO:0000313" key="3">
    <source>
        <dbReference type="Proteomes" id="UP001058974"/>
    </source>
</evidence>